<protein>
    <recommendedName>
        <fullName evidence="5">DUF4890 domain-containing protein</fullName>
    </recommendedName>
</protein>
<dbReference type="EMBL" id="FOUZ01000011">
    <property type="protein sequence ID" value="SFN37025.1"/>
    <property type="molecule type" value="Genomic_DNA"/>
</dbReference>
<evidence type="ECO:0000313" key="3">
    <source>
        <dbReference type="EMBL" id="SFN37025.1"/>
    </source>
</evidence>
<evidence type="ECO:0000256" key="2">
    <source>
        <dbReference type="SAM" id="SignalP"/>
    </source>
</evidence>
<proteinExistence type="predicted"/>
<feature type="chain" id="PRO_5011785249" description="DUF4890 domain-containing protein" evidence="2">
    <location>
        <begin position="19"/>
        <end position="154"/>
    </location>
</feature>
<gene>
    <name evidence="3" type="ORF">SAMN05421738_11140</name>
</gene>
<evidence type="ECO:0000313" key="4">
    <source>
        <dbReference type="Proteomes" id="UP000199149"/>
    </source>
</evidence>
<dbReference type="AlphaFoldDB" id="A0A1I4YG55"/>
<dbReference type="Proteomes" id="UP000199149">
    <property type="component" value="Unassembled WGS sequence"/>
</dbReference>
<reference evidence="4" key="1">
    <citation type="submission" date="2016-10" db="EMBL/GenBank/DDBJ databases">
        <authorList>
            <person name="Varghese N."/>
            <person name="Submissions S."/>
        </authorList>
    </citation>
    <scope>NUCLEOTIDE SEQUENCE [LARGE SCALE GENOMIC DNA]</scope>
    <source>
        <strain evidence="4">XJ109</strain>
    </source>
</reference>
<keyword evidence="4" id="KW-1185">Reference proteome</keyword>
<dbReference type="RefSeq" id="WP_092908764.1">
    <property type="nucleotide sequence ID" value="NZ_FOUZ01000011.1"/>
</dbReference>
<accession>A0A1I4YG55</accession>
<feature type="region of interest" description="Disordered" evidence="1">
    <location>
        <begin position="19"/>
        <end position="154"/>
    </location>
</feature>
<feature type="signal peptide" evidence="2">
    <location>
        <begin position="1"/>
        <end position="18"/>
    </location>
</feature>
<sequence>MKKLFALASLLVVLSVTAQERTEGTRAQKENRMDNSKDVKKQRKERPSIDEQMKRYDSYNLSANQKQQVKSLLEKRDADMKIERTNSKNELSKVKEDRKKEFENKRADFDKKLEKIMDKKQYSQYQQDREAKSKKFSTRKNSDSKDVKKSRKTV</sequence>
<organism evidence="3 4">
    <name type="scientific">Algoriella xinjiangensis</name>
    <dbReference type="NCBI Taxonomy" id="684065"/>
    <lineage>
        <taxon>Bacteria</taxon>
        <taxon>Pseudomonadati</taxon>
        <taxon>Bacteroidota</taxon>
        <taxon>Flavobacteriia</taxon>
        <taxon>Flavobacteriales</taxon>
        <taxon>Weeksellaceae</taxon>
        <taxon>Algoriella</taxon>
    </lineage>
</organism>
<keyword evidence="2" id="KW-0732">Signal</keyword>
<evidence type="ECO:0000256" key="1">
    <source>
        <dbReference type="SAM" id="MobiDB-lite"/>
    </source>
</evidence>
<dbReference type="STRING" id="684065.SAMN05421738_11140"/>
<evidence type="ECO:0008006" key="5">
    <source>
        <dbReference type="Google" id="ProtNLM"/>
    </source>
</evidence>
<name>A0A1I4YG55_9FLAO</name>
<dbReference type="OrthoDB" id="1454254at2"/>
<feature type="compositionally biased region" description="Polar residues" evidence="1">
    <location>
        <begin position="59"/>
        <end position="70"/>
    </location>
</feature>
<feature type="compositionally biased region" description="Basic and acidic residues" evidence="1">
    <location>
        <begin position="72"/>
        <end position="133"/>
    </location>
</feature>
<feature type="compositionally biased region" description="Basic and acidic residues" evidence="1">
    <location>
        <begin position="20"/>
        <end position="57"/>
    </location>
</feature>